<dbReference type="Pfam" id="PF07963">
    <property type="entry name" value="N_methyl"/>
    <property type="match status" value="1"/>
</dbReference>
<keyword evidence="1" id="KW-0812">Transmembrane</keyword>
<keyword evidence="1" id="KW-0472">Membrane</keyword>
<dbReference type="PROSITE" id="PS00409">
    <property type="entry name" value="PROKAR_NTER_METHYL"/>
    <property type="match status" value="1"/>
</dbReference>
<dbReference type="NCBIfam" id="TIGR02532">
    <property type="entry name" value="IV_pilin_GFxxxE"/>
    <property type="match status" value="1"/>
</dbReference>
<sequence>MIFREWILGSGEWIKISKKCFIYSLLPSEQSERTPYSPANKVSELPTLYKRGFTLLETLISLAIIALALTVILKNQFYNLKLCSESKNMLVAEILAREKMAEIDLFGAVEREQGVFRENQDFSWVLDFSEIEKNLKEVNLKVIWKEGKLAKDFSVTTYLLATN</sequence>
<reference evidence="3" key="1">
    <citation type="submission" date="2017-09" db="EMBL/GenBank/DDBJ databases">
        <title>Depth-based differentiation of microbial function through sediment-hosted aquifers and enrichment of novel symbionts in the deep terrestrial subsurface.</title>
        <authorList>
            <person name="Probst A.J."/>
            <person name="Ladd B."/>
            <person name="Jarett J.K."/>
            <person name="Geller-Mcgrath D.E."/>
            <person name="Sieber C.M.K."/>
            <person name="Emerson J.B."/>
            <person name="Anantharaman K."/>
            <person name="Thomas B.C."/>
            <person name="Malmstrom R."/>
            <person name="Stieglmeier M."/>
            <person name="Klingl A."/>
            <person name="Woyke T."/>
            <person name="Ryan C.M."/>
            <person name="Banfield J.F."/>
        </authorList>
    </citation>
    <scope>NUCLEOTIDE SEQUENCE [LARGE SCALE GENOMIC DNA]</scope>
</reference>
<keyword evidence="1" id="KW-1133">Transmembrane helix</keyword>
<gene>
    <name evidence="2" type="ORF">COS11_06265</name>
</gene>
<evidence type="ECO:0000313" key="2">
    <source>
        <dbReference type="EMBL" id="PIV63657.1"/>
    </source>
</evidence>
<organism evidence="2 3">
    <name type="scientific">bacterium (Candidatus Ratteibacteria) CG01_land_8_20_14_3_00_40_19</name>
    <dbReference type="NCBI Taxonomy" id="2014290"/>
    <lineage>
        <taxon>Bacteria</taxon>
        <taxon>Candidatus Ratteibacteria</taxon>
    </lineage>
</organism>
<comment type="caution">
    <text evidence="2">The sequence shown here is derived from an EMBL/GenBank/DDBJ whole genome shotgun (WGS) entry which is preliminary data.</text>
</comment>
<protein>
    <recommendedName>
        <fullName evidence="4">Type II secretion system protein GspI C-terminal domain-containing protein</fullName>
    </recommendedName>
</protein>
<dbReference type="Proteomes" id="UP000228886">
    <property type="component" value="Unassembled WGS sequence"/>
</dbReference>
<accession>A0A2M7E7D3</accession>
<proteinExistence type="predicted"/>
<evidence type="ECO:0000313" key="3">
    <source>
        <dbReference type="Proteomes" id="UP000228886"/>
    </source>
</evidence>
<evidence type="ECO:0000256" key="1">
    <source>
        <dbReference type="SAM" id="Phobius"/>
    </source>
</evidence>
<name>A0A2M7E7D3_9BACT</name>
<dbReference type="AlphaFoldDB" id="A0A2M7E7D3"/>
<dbReference type="InterPro" id="IPR012902">
    <property type="entry name" value="N_methyl_site"/>
</dbReference>
<evidence type="ECO:0008006" key="4">
    <source>
        <dbReference type="Google" id="ProtNLM"/>
    </source>
</evidence>
<feature type="transmembrane region" description="Helical" evidence="1">
    <location>
        <begin position="53"/>
        <end position="73"/>
    </location>
</feature>
<dbReference type="EMBL" id="PETL01000296">
    <property type="protein sequence ID" value="PIV63657.1"/>
    <property type="molecule type" value="Genomic_DNA"/>
</dbReference>